<evidence type="ECO:0000313" key="3">
    <source>
        <dbReference type="Proteomes" id="UP001152803"/>
    </source>
</evidence>
<name>A0A9Q1CYC4_CONCO</name>
<sequence length="202" mass="21560">MECLVLATLRWDVALVTPQDFLSLREKHTGECPWRRCVGMATPWSPCASVTQGSSLVAAAALNSAVRGLANRGPPPGHVTTVLAALCRTDTRALSQSVGAEEELLTRSEPMATVPKRLVYRLQLKGEPMGRSDTGSDDYGLLPDSVTANLRGKKSSAPAFPLTPPLSEPWTRPRTPQSNTCGPPLPRPSQHSSTPGTPVICP</sequence>
<evidence type="ECO:0000256" key="1">
    <source>
        <dbReference type="SAM" id="MobiDB-lite"/>
    </source>
</evidence>
<evidence type="ECO:0000313" key="2">
    <source>
        <dbReference type="EMBL" id="KAJ8253615.1"/>
    </source>
</evidence>
<keyword evidence="3" id="KW-1185">Reference proteome</keyword>
<dbReference type="EMBL" id="JAFJMO010000016">
    <property type="protein sequence ID" value="KAJ8253615.1"/>
    <property type="molecule type" value="Genomic_DNA"/>
</dbReference>
<dbReference type="AlphaFoldDB" id="A0A9Q1CYC4"/>
<comment type="caution">
    <text evidence="2">The sequence shown here is derived from an EMBL/GenBank/DDBJ whole genome shotgun (WGS) entry which is preliminary data.</text>
</comment>
<dbReference type="Proteomes" id="UP001152803">
    <property type="component" value="Unassembled WGS sequence"/>
</dbReference>
<accession>A0A9Q1CYC4</accession>
<reference evidence="2" key="1">
    <citation type="journal article" date="2023" name="Science">
        <title>Genome structures resolve the early diversification of teleost fishes.</title>
        <authorList>
            <person name="Parey E."/>
            <person name="Louis A."/>
            <person name="Montfort J."/>
            <person name="Bouchez O."/>
            <person name="Roques C."/>
            <person name="Iampietro C."/>
            <person name="Lluch J."/>
            <person name="Castinel A."/>
            <person name="Donnadieu C."/>
            <person name="Desvignes T."/>
            <person name="Floi Bucao C."/>
            <person name="Jouanno E."/>
            <person name="Wen M."/>
            <person name="Mejri S."/>
            <person name="Dirks R."/>
            <person name="Jansen H."/>
            <person name="Henkel C."/>
            <person name="Chen W.J."/>
            <person name="Zahm M."/>
            <person name="Cabau C."/>
            <person name="Klopp C."/>
            <person name="Thompson A.W."/>
            <person name="Robinson-Rechavi M."/>
            <person name="Braasch I."/>
            <person name="Lecointre G."/>
            <person name="Bobe J."/>
            <person name="Postlethwait J.H."/>
            <person name="Berthelot C."/>
            <person name="Roest Crollius H."/>
            <person name="Guiguen Y."/>
        </authorList>
    </citation>
    <scope>NUCLEOTIDE SEQUENCE</scope>
    <source>
        <strain evidence="2">Concon-B</strain>
    </source>
</reference>
<dbReference type="Gene3D" id="1.10.472.10">
    <property type="entry name" value="Cyclin-like"/>
    <property type="match status" value="2"/>
</dbReference>
<protein>
    <submittedName>
        <fullName evidence="2">Uncharacterized protein</fullName>
    </submittedName>
</protein>
<gene>
    <name evidence="2" type="ORF">COCON_G00202270</name>
</gene>
<organism evidence="2 3">
    <name type="scientific">Conger conger</name>
    <name type="common">Conger eel</name>
    <name type="synonym">Muraena conger</name>
    <dbReference type="NCBI Taxonomy" id="82655"/>
    <lineage>
        <taxon>Eukaryota</taxon>
        <taxon>Metazoa</taxon>
        <taxon>Chordata</taxon>
        <taxon>Craniata</taxon>
        <taxon>Vertebrata</taxon>
        <taxon>Euteleostomi</taxon>
        <taxon>Actinopterygii</taxon>
        <taxon>Neopterygii</taxon>
        <taxon>Teleostei</taxon>
        <taxon>Anguilliformes</taxon>
        <taxon>Congridae</taxon>
        <taxon>Conger</taxon>
    </lineage>
</organism>
<proteinExistence type="predicted"/>
<feature type="region of interest" description="Disordered" evidence="1">
    <location>
        <begin position="151"/>
        <end position="202"/>
    </location>
</feature>